<evidence type="ECO:0000313" key="1">
    <source>
        <dbReference type="EMBL" id="QBK86653.1"/>
    </source>
</evidence>
<accession>A0A481YTK8</accession>
<dbReference type="EMBL" id="MK500334">
    <property type="protein sequence ID" value="QBK86653.1"/>
    <property type="molecule type" value="Genomic_DNA"/>
</dbReference>
<gene>
    <name evidence="1" type="ORF">LCMAC102_04490</name>
</gene>
<organism evidence="1">
    <name type="scientific">Marseillevirus LCMAC102</name>
    <dbReference type="NCBI Taxonomy" id="2506603"/>
    <lineage>
        <taxon>Viruses</taxon>
        <taxon>Varidnaviria</taxon>
        <taxon>Bamfordvirae</taxon>
        <taxon>Nucleocytoviricota</taxon>
        <taxon>Megaviricetes</taxon>
        <taxon>Pimascovirales</taxon>
        <taxon>Pimascovirales incertae sedis</taxon>
        <taxon>Marseilleviridae</taxon>
    </lineage>
</organism>
<proteinExistence type="predicted"/>
<protein>
    <submittedName>
        <fullName evidence="1">Uncharacterized protein</fullName>
    </submittedName>
</protein>
<reference evidence="1" key="1">
    <citation type="journal article" date="2019" name="MBio">
        <title>Virus Genomes from Deep Sea Sediments Expand the Ocean Megavirome and Support Independent Origins of Viral Gigantism.</title>
        <authorList>
            <person name="Backstrom D."/>
            <person name="Yutin N."/>
            <person name="Jorgensen S.L."/>
            <person name="Dharamshi J."/>
            <person name="Homa F."/>
            <person name="Zaremba-Niedwiedzka K."/>
            <person name="Spang A."/>
            <person name="Wolf Y.I."/>
            <person name="Koonin E.V."/>
            <person name="Ettema T.J."/>
        </authorList>
    </citation>
    <scope>NUCLEOTIDE SEQUENCE</scope>
</reference>
<name>A0A481YTK8_9VIRU</name>
<sequence length="95" mass="11179">MQKCEDGYYVMLCTTCEHDKTNKQKCLSVPFKFRDEEQWDSYSDDGFDNLYEEFNEWLQDNGYEGWHADDSLETEEIITPAKAKNPVIVPVIEVD</sequence>